<evidence type="ECO:0000256" key="1">
    <source>
        <dbReference type="SAM" id="MobiDB-lite"/>
    </source>
</evidence>
<sequence>MSNKLFFNSKGQAKTLAELGGAMNRSGEPSHTGGRTSRGRERHESPRRRSRSPRRDS</sequence>
<feature type="region of interest" description="Disordered" evidence="1">
    <location>
        <begin position="16"/>
        <end position="57"/>
    </location>
</feature>
<dbReference type="Proteomes" id="UP000593564">
    <property type="component" value="Unassembled WGS sequence"/>
</dbReference>
<dbReference type="EMBL" id="JACBKZ010000014">
    <property type="protein sequence ID" value="KAF5933267.1"/>
    <property type="molecule type" value="Genomic_DNA"/>
</dbReference>
<organism evidence="2 3">
    <name type="scientific">Camellia sinensis</name>
    <name type="common">Tea plant</name>
    <name type="synonym">Thea sinensis</name>
    <dbReference type="NCBI Taxonomy" id="4442"/>
    <lineage>
        <taxon>Eukaryota</taxon>
        <taxon>Viridiplantae</taxon>
        <taxon>Streptophyta</taxon>
        <taxon>Embryophyta</taxon>
        <taxon>Tracheophyta</taxon>
        <taxon>Spermatophyta</taxon>
        <taxon>Magnoliopsida</taxon>
        <taxon>eudicotyledons</taxon>
        <taxon>Gunneridae</taxon>
        <taxon>Pentapetalae</taxon>
        <taxon>asterids</taxon>
        <taxon>Ericales</taxon>
        <taxon>Theaceae</taxon>
        <taxon>Camellia</taxon>
    </lineage>
</organism>
<evidence type="ECO:0000313" key="3">
    <source>
        <dbReference type="Proteomes" id="UP000593564"/>
    </source>
</evidence>
<gene>
    <name evidence="2" type="ORF">HYC85_029438</name>
</gene>
<dbReference type="AlphaFoldDB" id="A0A7J7FYM9"/>
<reference evidence="2 3" key="2">
    <citation type="submission" date="2020-07" db="EMBL/GenBank/DDBJ databases">
        <title>Genome assembly of wild tea tree DASZ reveals pedigree and selection history of tea varieties.</title>
        <authorList>
            <person name="Zhang W."/>
        </authorList>
    </citation>
    <scope>NUCLEOTIDE SEQUENCE [LARGE SCALE GENOMIC DNA]</scope>
    <source>
        <strain evidence="3">cv. G240</strain>
        <tissue evidence="2">Leaf</tissue>
    </source>
</reference>
<protein>
    <submittedName>
        <fullName evidence="2">Uncharacterized protein</fullName>
    </submittedName>
</protein>
<reference evidence="3" key="1">
    <citation type="journal article" date="2020" name="Nat. Commun.">
        <title>Genome assembly of wild tea tree DASZ reveals pedigree and selection history of tea varieties.</title>
        <authorList>
            <person name="Zhang W."/>
            <person name="Zhang Y."/>
            <person name="Qiu H."/>
            <person name="Guo Y."/>
            <person name="Wan H."/>
            <person name="Zhang X."/>
            <person name="Scossa F."/>
            <person name="Alseekh S."/>
            <person name="Zhang Q."/>
            <person name="Wang P."/>
            <person name="Xu L."/>
            <person name="Schmidt M.H."/>
            <person name="Jia X."/>
            <person name="Li D."/>
            <person name="Zhu A."/>
            <person name="Guo F."/>
            <person name="Chen W."/>
            <person name="Ni D."/>
            <person name="Usadel B."/>
            <person name="Fernie A.R."/>
            <person name="Wen W."/>
        </authorList>
    </citation>
    <scope>NUCLEOTIDE SEQUENCE [LARGE SCALE GENOMIC DNA]</scope>
    <source>
        <strain evidence="3">cv. G240</strain>
    </source>
</reference>
<proteinExistence type="predicted"/>
<keyword evidence="3" id="KW-1185">Reference proteome</keyword>
<name>A0A7J7FYM9_CAMSI</name>
<accession>A0A7J7FYM9</accession>
<comment type="caution">
    <text evidence="2">The sequence shown here is derived from an EMBL/GenBank/DDBJ whole genome shotgun (WGS) entry which is preliminary data.</text>
</comment>
<feature type="compositionally biased region" description="Basic residues" evidence="1">
    <location>
        <begin position="45"/>
        <end position="57"/>
    </location>
</feature>
<evidence type="ECO:0000313" key="2">
    <source>
        <dbReference type="EMBL" id="KAF5933267.1"/>
    </source>
</evidence>